<proteinExistence type="predicted"/>
<keyword evidence="5 6" id="KW-0472">Membrane</keyword>
<dbReference type="Pfam" id="PF11728">
    <property type="entry name" value="ArAE_1_C"/>
    <property type="match status" value="1"/>
</dbReference>
<sequence length="343" mass="40303">MGEKRLKAEKLLLLSVKIAVGASLAIYIAEYLRLENAASAGIITLLSVLTTKWGTLKLSLLRIVTFLATAAGCWLIFRYVQGDWIGFGILLFFMVILCELTGLRNTLSVNAVIATHILTARDFSIGFFLNEFLLVLIGVSLAFLLNLFQGNRSHKKVMIENMRYTEQQLQEILERVAVYLREKNTEGSIWADIGRLEEKLKIFIEQAYEYQNNTWHFHPAYYIDYFEMRRKQYSILHNLHYEIKKIRNMPDQAEVVADYICYLKKHVTEMNDPKEQIEDLHKILEDMEQARLPKSWEEFEGKAKVYHIMMDLEEFLICKKRFVESLDEKKLRIYWNKEKKLSH</sequence>
<feature type="transmembrane region" description="Helical" evidence="6">
    <location>
        <begin position="123"/>
        <end position="148"/>
    </location>
</feature>
<evidence type="ECO:0000256" key="6">
    <source>
        <dbReference type="SAM" id="Phobius"/>
    </source>
</evidence>
<gene>
    <name evidence="8" type="ORF">H9913_03005</name>
</gene>
<keyword evidence="2" id="KW-1003">Cell membrane</keyword>
<organism evidence="8 9">
    <name type="scientific">Candidatus Blautia stercoripullorum</name>
    <dbReference type="NCBI Taxonomy" id="2838502"/>
    <lineage>
        <taxon>Bacteria</taxon>
        <taxon>Bacillati</taxon>
        <taxon>Bacillota</taxon>
        <taxon>Clostridia</taxon>
        <taxon>Lachnospirales</taxon>
        <taxon>Lachnospiraceae</taxon>
        <taxon>Blautia</taxon>
    </lineage>
</organism>
<keyword evidence="3 6" id="KW-0812">Transmembrane</keyword>
<dbReference type="InterPro" id="IPR010343">
    <property type="entry name" value="ArAE_1"/>
</dbReference>
<evidence type="ECO:0000256" key="4">
    <source>
        <dbReference type="ARBA" id="ARBA00022989"/>
    </source>
</evidence>
<dbReference type="Proteomes" id="UP000823850">
    <property type="component" value="Unassembled WGS sequence"/>
</dbReference>
<protein>
    <recommendedName>
        <fullName evidence="7">Putative aromatic acid exporter C-terminal domain-containing protein</fullName>
    </recommendedName>
</protein>
<evidence type="ECO:0000256" key="1">
    <source>
        <dbReference type="ARBA" id="ARBA00004651"/>
    </source>
</evidence>
<comment type="caution">
    <text evidence="8">The sequence shown here is derived from an EMBL/GenBank/DDBJ whole genome shotgun (WGS) entry which is preliminary data.</text>
</comment>
<comment type="subcellular location">
    <subcellularLocation>
        <location evidence="1">Cell membrane</location>
        <topology evidence="1">Multi-pass membrane protein</topology>
    </subcellularLocation>
</comment>
<reference evidence="8" key="2">
    <citation type="submission" date="2021-04" db="EMBL/GenBank/DDBJ databases">
        <authorList>
            <person name="Gilroy R."/>
        </authorList>
    </citation>
    <scope>NUCLEOTIDE SEQUENCE</scope>
    <source>
        <strain evidence="8">ChiW19-6364</strain>
    </source>
</reference>
<feature type="transmembrane region" description="Helical" evidence="6">
    <location>
        <begin position="59"/>
        <end position="77"/>
    </location>
</feature>
<dbReference type="Pfam" id="PF06081">
    <property type="entry name" value="ArAE_1"/>
    <property type="match status" value="1"/>
</dbReference>
<feature type="transmembrane region" description="Helical" evidence="6">
    <location>
        <begin position="12"/>
        <end position="29"/>
    </location>
</feature>
<dbReference type="InterPro" id="IPR052984">
    <property type="entry name" value="UPF0421"/>
</dbReference>
<evidence type="ECO:0000256" key="2">
    <source>
        <dbReference type="ARBA" id="ARBA00022475"/>
    </source>
</evidence>
<evidence type="ECO:0000259" key="7">
    <source>
        <dbReference type="Pfam" id="PF11728"/>
    </source>
</evidence>
<evidence type="ECO:0000256" key="5">
    <source>
        <dbReference type="ARBA" id="ARBA00023136"/>
    </source>
</evidence>
<accession>A0A9D2U3Y4</accession>
<evidence type="ECO:0000313" key="9">
    <source>
        <dbReference type="Proteomes" id="UP000823850"/>
    </source>
</evidence>
<evidence type="ECO:0000313" key="8">
    <source>
        <dbReference type="EMBL" id="HJD38972.1"/>
    </source>
</evidence>
<dbReference type="InterPro" id="IPR038323">
    <property type="entry name" value="ArAE_1_C_sf"/>
</dbReference>
<dbReference type="InterPro" id="IPR021062">
    <property type="entry name" value="ArAE_1_C"/>
</dbReference>
<dbReference type="PANTHER" id="PTHR40064">
    <property type="entry name" value="MEMBRANE PROTEIN-RELATED"/>
    <property type="match status" value="1"/>
</dbReference>
<evidence type="ECO:0000256" key="3">
    <source>
        <dbReference type="ARBA" id="ARBA00022692"/>
    </source>
</evidence>
<reference evidence="8" key="1">
    <citation type="journal article" date="2021" name="PeerJ">
        <title>Extensive microbial diversity within the chicken gut microbiome revealed by metagenomics and culture.</title>
        <authorList>
            <person name="Gilroy R."/>
            <person name="Ravi A."/>
            <person name="Getino M."/>
            <person name="Pursley I."/>
            <person name="Horton D.L."/>
            <person name="Alikhan N.F."/>
            <person name="Baker D."/>
            <person name="Gharbi K."/>
            <person name="Hall N."/>
            <person name="Watson M."/>
            <person name="Adriaenssens E.M."/>
            <person name="Foster-Nyarko E."/>
            <person name="Jarju S."/>
            <person name="Secka A."/>
            <person name="Antonio M."/>
            <person name="Oren A."/>
            <person name="Chaudhuri R.R."/>
            <person name="La Ragione R."/>
            <person name="Hildebrand F."/>
            <person name="Pallen M.J."/>
        </authorList>
    </citation>
    <scope>NUCLEOTIDE SEQUENCE</scope>
    <source>
        <strain evidence="8">ChiW19-6364</strain>
    </source>
</reference>
<dbReference type="EMBL" id="DWUX01000058">
    <property type="protein sequence ID" value="HJD38972.1"/>
    <property type="molecule type" value="Genomic_DNA"/>
</dbReference>
<dbReference type="PANTHER" id="PTHR40064:SF1">
    <property type="entry name" value="MEMBRANE PROTEIN"/>
    <property type="match status" value="1"/>
</dbReference>
<feature type="domain" description="Putative aromatic acid exporter C-terminal" evidence="7">
    <location>
        <begin position="158"/>
        <end position="320"/>
    </location>
</feature>
<dbReference type="GO" id="GO:0005886">
    <property type="term" value="C:plasma membrane"/>
    <property type="evidence" value="ECO:0007669"/>
    <property type="project" value="UniProtKB-SubCell"/>
</dbReference>
<keyword evidence="4 6" id="KW-1133">Transmembrane helix</keyword>
<name>A0A9D2U3Y4_9FIRM</name>
<dbReference type="AlphaFoldDB" id="A0A9D2U3Y4"/>
<feature type="transmembrane region" description="Helical" evidence="6">
    <location>
        <begin position="84"/>
        <end position="103"/>
    </location>
</feature>
<dbReference type="Gene3D" id="1.20.120.940">
    <property type="entry name" value="Putative aromatic acid exporter, C-terminal domain"/>
    <property type="match status" value="1"/>
</dbReference>